<keyword evidence="1 2" id="KW-0560">Oxidoreductase</keyword>
<keyword evidence="2" id="KW-0521">NADP</keyword>
<comment type="pathway">
    <text evidence="2">Amino-acid biosynthesis; L-threonine biosynthesis; L-threonine from L-aspartate: step 3/5.</text>
</comment>
<sequence length="263" mass="27858">MDQRGLSYDDALAAAAAKGYAEADPTLDVGGYDARSKLAILIRLAFGVAVEEGAIEREGITRLTRTDYEYARMLGGTIKLMGVARTSPGSPGSPPALSAFVSPVFLPSSDPLASVSDAVNAVEIESANLGRTAYAGEGAGRGPTANSVVSDLVKVARGERGAAFPPRDETGLAFREGYESRFYIRLGYRNQLGITKDCGALAEEAGISIFSMLQNPTDAGSDASVFVLTTETVGVGDVRKFAKLVEERPWCEGEVFYMPILRD</sequence>
<dbReference type="InterPro" id="IPR019811">
    <property type="entry name" value="HDH_CS"/>
</dbReference>
<dbReference type="Gene3D" id="3.30.70.260">
    <property type="match status" value="1"/>
</dbReference>
<comment type="pathway">
    <text evidence="2">Amino-acid biosynthesis; L-methionine biosynthesis via de novo pathway; L-homoserine from L-aspartate: step 3/3.</text>
</comment>
<keyword evidence="2" id="KW-0486">Methionine biosynthesis</keyword>
<protein>
    <recommendedName>
        <fullName evidence="2">Homoserine dehydrogenase</fullName>
        <ecNumber evidence="2">1.1.1.3</ecNumber>
    </recommendedName>
</protein>
<accession>A0ABQ6M832</accession>
<feature type="domain" description="Homoserine dehydrogenase catalytic" evidence="4">
    <location>
        <begin position="1"/>
        <end position="153"/>
    </location>
</feature>
<gene>
    <name evidence="5" type="ORF">TeGR_g1624</name>
</gene>
<dbReference type="EMBL" id="BRYB01003830">
    <property type="protein sequence ID" value="GMI21411.1"/>
    <property type="molecule type" value="Genomic_DNA"/>
</dbReference>
<dbReference type="SUPFAM" id="SSF55347">
    <property type="entry name" value="Glyceraldehyde-3-phosphate dehydrogenase-like, C-terminal domain"/>
    <property type="match status" value="1"/>
</dbReference>
<comment type="caution">
    <text evidence="5">The sequence shown here is derived from an EMBL/GenBank/DDBJ whole genome shotgun (WGS) entry which is preliminary data.</text>
</comment>
<evidence type="ECO:0000256" key="3">
    <source>
        <dbReference type="RuleBase" id="RU004171"/>
    </source>
</evidence>
<dbReference type="PROSITE" id="PS01042">
    <property type="entry name" value="HOMOSER_DHGENASE"/>
    <property type="match status" value="1"/>
</dbReference>
<reference evidence="5 6" key="1">
    <citation type="journal article" date="2023" name="Commun. Biol.">
        <title>Genome analysis of Parmales, the sister group of diatoms, reveals the evolutionary specialization of diatoms from phago-mixotrophs to photoautotrophs.</title>
        <authorList>
            <person name="Ban H."/>
            <person name="Sato S."/>
            <person name="Yoshikawa S."/>
            <person name="Yamada K."/>
            <person name="Nakamura Y."/>
            <person name="Ichinomiya M."/>
            <person name="Sato N."/>
            <person name="Blanc-Mathieu R."/>
            <person name="Endo H."/>
            <person name="Kuwata A."/>
            <person name="Ogata H."/>
        </authorList>
    </citation>
    <scope>NUCLEOTIDE SEQUENCE [LARGE SCALE GENOMIC DNA]</scope>
</reference>
<evidence type="ECO:0000256" key="2">
    <source>
        <dbReference type="RuleBase" id="RU000579"/>
    </source>
</evidence>
<evidence type="ECO:0000256" key="1">
    <source>
        <dbReference type="ARBA" id="ARBA00023002"/>
    </source>
</evidence>
<dbReference type="Proteomes" id="UP001165060">
    <property type="component" value="Unassembled WGS sequence"/>
</dbReference>
<evidence type="ECO:0000313" key="5">
    <source>
        <dbReference type="EMBL" id="GMI21411.1"/>
    </source>
</evidence>
<comment type="catalytic activity">
    <reaction evidence="2">
        <text>L-homoserine + NADP(+) = L-aspartate 4-semialdehyde + NADPH + H(+)</text>
        <dbReference type="Rhea" id="RHEA:15761"/>
        <dbReference type="ChEBI" id="CHEBI:15378"/>
        <dbReference type="ChEBI" id="CHEBI:57476"/>
        <dbReference type="ChEBI" id="CHEBI:57783"/>
        <dbReference type="ChEBI" id="CHEBI:58349"/>
        <dbReference type="ChEBI" id="CHEBI:537519"/>
        <dbReference type="EC" id="1.1.1.3"/>
    </reaction>
</comment>
<evidence type="ECO:0000259" key="4">
    <source>
        <dbReference type="Pfam" id="PF00742"/>
    </source>
</evidence>
<evidence type="ECO:0000313" key="6">
    <source>
        <dbReference type="Proteomes" id="UP001165060"/>
    </source>
</evidence>
<keyword evidence="2" id="KW-0791">Threonine biosynthesis</keyword>
<keyword evidence="6" id="KW-1185">Reference proteome</keyword>
<dbReference type="Pfam" id="PF00742">
    <property type="entry name" value="Homoserine_dh"/>
    <property type="match status" value="1"/>
</dbReference>
<comment type="similarity">
    <text evidence="3">Belongs to the homoserine dehydrogenase family.</text>
</comment>
<dbReference type="PANTHER" id="PTHR43331">
    <property type="entry name" value="HOMOSERINE DEHYDROGENASE"/>
    <property type="match status" value="1"/>
</dbReference>
<keyword evidence="2" id="KW-0028">Amino-acid biosynthesis</keyword>
<dbReference type="EC" id="1.1.1.3" evidence="2"/>
<organism evidence="5 6">
    <name type="scientific">Tetraparma gracilis</name>
    <dbReference type="NCBI Taxonomy" id="2962635"/>
    <lineage>
        <taxon>Eukaryota</taxon>
        <taxon>Sar</taxon>
        <taxon>Stramenopiles</taxon>
        <taxon>Ochrophyta</taxon>
        <taxon>Bolidophyceae</taxon>
        <taxon>Parmales</taxon>
        <taxon>Triparmaceae</taxon>
        <taxon>Tetraparma</taxon>
    </lineage>
</organism>
<dbReference type="InterPro" id="IPR001342">
    <property type="entry name" value="HDH_cat"/>
</dbReference>
<name>A0ABQ6M832_9STRA</name>
<dbReference type="PANTHER" id="PTHR43331:SF1">
    <property type="entry name" value="HOMOSERINE DEHYDROGENASE"/>
    <property type="match status" value="1"/>
</dbReference>
<proteinExistence type="inferred from homology"/>
<dbReference type="Gene3D" id="3.30.360.10">
    <property type="entry name" value="Dihydrodipicolinate Reductase, domain 2"/>
    <property type="match status" value="1"/>
</dbReference>